<dbReference type="Pfam" id="PF13229">
    <property type="entry name" value="Beta_helix"/>
    <property type="match status" value="1"/>
</dbReference>
<organism evidence="3 4">
    <name type="scientific">Rhizomicrobium electricum</name>
    <dbReference type="NCBI Taxonomy" id="480070"/>
    <lineage>
        <taxon>Bacteria</taxon>
        <taxon>Pseudomonadati</taxon>
        <taxon>Pseudomonadota</taxon>
        <taxon>Alphaproteobacteria</taxon>
        <taxon>Micropepsales</taxon>
        <taxon>Micropepsaceae</taxon>
        <taxon>Rhizomicrobium</taxon>
    </lineage>
</organism>
<evidence type="ECO:0000259" key="2">
    <source>
        <dbReference type="Pfam" id="PF13229"/>
    </source>
</evidence>
<accession>A0ABP3P8U4</accession>
<dbReference type="InterPro" id="IPR006626">
    <property type="entry name" value="PbH1"/>
</dbReference>
<dbReference type="SUPFAM" id="SSF51126">
    <property type="entry name" value="Pectin lyase-like"/>
    <property type="match status" value="1"/>
</dbReference>
<gene>
    <name evidence="3" type="ORF">GCM10008942_08410</name>
</gene>
<evidence type="ECO:0000259" key="1">
    <source>
        <dbReference type="Pfam" id="PF12708"/>
    </source>
</evidence>
<dbReference type="InterPro" id="IPR011050">
    <property type="entry name" value="Pectin_lyase_fold/virulence"/>
</dbReference>
<feature type="domain" description="Rhamnogalacturonase A/B/Epimerase-like pectate lyase" evidence="1">
    <location>
        <begin position="44"/>
        <end position="97"/>
    </location>
</feature>
<dbReference type="GO" id="GO:0016787">
    <property type="term" value="F:hydrolase activity"/>
    <property type="evidence" value="ECO:0007669"/>
    <property type="project" value="UniProtKB-KW"/>
</dbReference>
<dbReference type="PANTHER" id="PTHR31339">
    <property type="entry name" value="PECTIN LYASE-RELATED"/>
    <property type="match status" value="1"/>
</dbReference>
<evidence type="ECO:0000313" key="3">
    <source>
        <dbReference type="EMBL" id="GAA0562298.1"/>
    </source>
</evidence>
<dbReference type="Gene3D" id="2.160.20.10">
    <property type="entry name" value="Single-stranded right-handed beta-helix, Pectin lyase-like"/>
    <property type="match status" value="1"/>
</dbReference>
<keyword evidence="3" id="KW-0378">Hydrolase</keyword>
<comment type="caution">
    <text evidence="3">The sequence shown here is derived from an EMBL/GenBank/DDBJ whole genome shotgun (WGS) entry which is preliminary data.</text>
</comment>
<dbReference type="RefSeq" id="WP_166932309.1">
    <property type="nucleotide sequence ID" value="NZ_BAAADD010000002.1"/>
</dbReference>
<protein>
    <submittedName>
        <fullName evidence="3">Glycoside hydrolase family 28 protein</fullName>
    </submittedName>
</protein>
<feature type="domain" description="Right handed beta helix" evidence="2">
    <location>
        <begin position="204"/>
        <end position="303"/>
    </location>
</feature>
<keyword evidence="4" id="KW-1185">Reference proteome</keyword>
<dbReference type="InterPro" id="IPR051801">
    <property type="entry name" value="GH28_Enzymes"/>
</dbReference>
<dbReference type="EMBL" id="BAAADD010000002">
    <property type="protein sequence ID" value="GAA0562298.1"/>
    <property type="molecule type" value="Genomic_DNA"/>
</dbReference>
<reference evidence="4" key="1">
    <citation type="journal article" date="2019" name="Int. J. Syst. Evol. Microbiol.">
        <title>The Global Catalogue of Microorganisms (GCM) 10K type strain sequencing project: providing services to taxonomists for standard genome sequencing and annotation.</title>
        <authorList>
            <consortium name="The Broad Institute Genomics Platform"/>
            <consortium name="The Broad Institute Genome Sequencing Center for Infectious Disease"/>
            <person name="Wu L."/>
            <person name="Ma J."/>
        </authorList>
    </citation>
    <scope>NUCLEOTIDE SEQUENCE [LARGE SCALE GENOMIC DNA]</scope>
    <source>
        <strain evidence="4">JCM 15089</strain>
    </source>
</reference>
<dbReference type="SMART" id="SM00710">
    <property type="entry name" value="PbH1"/>
    <property type="match status" value="4"/>
</dbReference>
<dbReference type="InterPro" id="IPR024535">
    <property type="entry name" value="RHGA/B-epi-like_pectate_lyase"/>
</dbReference>
<dbReference type="PANTHER" id="PTHR31339:SF9">
    <property type="entry name" value="PLASMIN AND FIBRONECTIN-BINDING PROTEIN A"/>
    <property type="match status" value="1"/>
</dbReference>
<dbReference type="Proteomes" id="UP001499951">
    <property type="component" value="Unassembled WGS sequence"/>
</dbReference>
<dbReference type="InterPro" id="IPR012334">
    <property type="entry name" value="Pectin_lyas_fold"/>
</dbReference>
<name>A0ABP3P8U4_9PROT</name>
<dbReference type="Pfam" id="PF12708">
    <property type="entry name" value="Pect-lyase_RHGA_epim"/>
    <property type="match status" value="1"/>
</dbReference>
<proteinExistence type="predicted"/>
<dbReference type="InterPro" id="IPR039448">
    <property type="entry name" value="Beta_helix"/>
</dbReference>
<evidence type="ECO:0000313" key="4">
    <source>
        <dbReference type="Proteomes" id="UP001499951"/>
    </source>
</evidence>
<sequence>MGLVVVENTRPDWGLVGRRQLLYGASLAVLPFSAASANAPDAFDIRKFGAKGDGNTLDTSAIQKAIDTAAKAGGGTVFFPKGRFLSFSLHLKSHVTLYFGSGAVLVAADPKKHPGKYDPAEPNKFENYQDYGHSYFHNSLIWGENIEDVAILGPGWIDGEGLTNVSPNAPWSVGIGRDDLPQTDMLKARIADHAESVKKMAGLGNKAIALKNCRNITLRDITIYRGGHFGILATGVDNLTIDNLKIDTNRDGIDIDVVRNCRISNCSVNSPTDDAIVLKSSYALGEVRPTENVTITNCFVSGYAVGSMLDATYKREQLKNILPHLTSGRIKLGTESTGGYRNVAVSNCVFDCCNGLAIESVDGAVLEDVVCNNLVMRDCTAAPIFLRLGDRRRAPKGAPMAVLRRVSVSDVDCHYLDKRYCSIVSGVPGGLIEDVSFAGIRQIHPGGGSAADAAIKPPENEGAYPDPDMFGPMPAWGFYLRHVRGVTMTDIDMRCLTPDARPAVVTDDVQGLRAHGVFASAAPGAPMAPVTL</sequence>